<evidence type="ECO:0000259" key="4">
    <source>
        <dbReference type="Pfam" id="PF14214"/>
    </source>
</evidence>
<dbReference type="Proteomes" id="UP000504606">
    <property type="component" value="Unplaced"/>
</dbReference>
<feature type="compositionally biased region" description="Basic and acidic residues" evidence="2">
    <location>
        <begin position="366"/>
        <end position="380"/>
    </location>
</feature>
<dbReference type="Pfam" id="PF21530">
    <property type="entry name" value="Pif1_2B_dom"/>
    <property type="match status" value="1"/>
</dbReference>
<gene>
    <name evidence="7" type="primary">LOC113216764</name>
</gene>
<comment type="cofactor">
    <cofactor evidence="1">
        <name>Mg(2+)</name>
        <dbReference type="ChEBI" id="CHEBI:18420"/>
    </cofactor>
</comment>
<evidence type="ECO:0000259" key="3">
    <source>
        <dbReference type="Pfam" id="PF05970"/>
    </source>
</evidence>
<dbReference type="OrthoDB" id="8190113at2759"/>
<dbReference type="GO" id="GO:0006310">
    <property type="term" value="P:DNA recombination"/>
    <property type="evidence" value="ECO:0007669"/>
    <property type="project" value="UniProtKB-KW"/>
</dbReference>
<dbReference type="Pfam" id="PF05970">
    <property type="entry name" value="PIF1"/>
    <property type="match status" value="1"/>
</dbReference>
<feature type="compositionally biased region" description="Basic residues" evidence="2">
    <location>
        <begin position="266"/>
        <end position="277"/>
    </location>
</feature>
<evidence type="ECO:0000259" key="5">
    <source>
        <dbReference type="Pfam" id="PF21530"/>
    </source>
</evidence>
<keyword evidence="6" id="KW-1185">Reference proteome</keyword>
<keyword evidence="1" id="KW-0067">ATP-binding</keyword>
<dbReference type="Gene3D" id="3.90.70.120">
    <property type="match status" value="1"/>
</dbReference>
<dbReference type="GO" id="GO:0000723">
    <property type="term" value="P:telomere maintenance"/>
    <property type="evidence" value="ECO:0007669"/>
    <property type="project" value="InterPro"/>
</dbReference>
<keyword evidence="1" id="KW-0347">Helicase</keyword>
<keyword evidence="1" id="KW-0547">Nucleotide-binding</keyword>
<dbReference type="CDD" id="cd18809">
    <property type="entry name" value="SF1_C_RecD"/>
    <property type="match status" value="1"/>
</dbReference>
<dbReference type="EC" id="5.6.2.3" evidence="1"/>
<organism evidence="6 7">
    <name type="scientific">Frankliniella occidentalis</name>
    <name type="common">Western flower thrips</name>
    <name type="synonym">Euthrips occidentalis</name>
    <dbReference type="NCBI Taxonomy" id="133901"/>
    <lineage>
        <taxon>Eukaryota</taxon>
        <taxon>Metazoa</taxon>
        <taxon>Ecdysozoa</taxon>
        <taxon>Arthropoda</taxon>
        <taxon>Hexapoda</taxon>
        <taxon>Insecta</taxon>
        <taxon>Pterygota</taxon>
        <taxon>Neoptera</taxon>
        <taxon>Paraneoptera</taxon>
        <taxon>Thysanoptera</taxon>
        <taxon>Terebrantia</taxon>
        <taxon>Thripoidea</taxon>
        <taxon>Thripidae</taxon>
        <taxon>Frankliniella</taxon>
    </lineage>
</organism>
<accession>A0A6J1TGF1</accession>
<dbReference type="KEGG" id="foc:113216764"/>
<keyword evidence="1" id="KW-0233">DNA recombination</keyword>
<dbReference type="GO" id="GO:0005524">
    <property type="term" value="F:ATP binding"/>
    <property type="evidence" value="ECO:0007669"/>
    <property type="project" value="UniProtKB-KW"/>
</dbReference>
<feature type="domain" description="DNA helicase Pif1-like 2B" evidence="5">
    <location>
        <begin position="1709"/>
        <end position="1746"/>
    </location>
</feature>
<feature type="compositionally biased region" description="Basic and acidic residues" evidence="2">
    <location>
        <begin position="243"/>
        <end position="255"/>
    </location>
</feature>
<dbReference type="GO" id="GO:0043139">
    <property type="term" value="F:5'-3' DNA helicase activity"/>
    <property type="evidence" value="ECO:0007669"/>
    <property type="project" value="UniProtKB-EC"/>
</dbReference>
<dbReference type="GO" id="GO:0006281">
    <property type="term" value="P:DNA repair"/>
    <property type="evidence" value="ECO:0007669"/>
    <property type="project" value="UniProtKB-KW"/>
</dbReference>
<sequence>MEELLSGTTLLASGTIHSTDPVFCNQNGGKQEVPICAVALAAAFLNREWTDLEIDKSIHTGDTLYSLLEIPNKEVAIPANLPEKITINDPLVTVEVTENKHLYTYLYSDGEQTKYNFLHSKLTSAFKTSPPNSGFLFGSSRGFVAFVESDDGFLVFEPQGVGISGLPDEEFPENNTSRVFLCESLEVLAKFLLIHHNRDGSVPAHFTIVRMRFRLSLEQQRLQETRNSSGSDSDTPLAARLLRNVDKPAQPKDTSDSDTPLAARRPPAKKNHRKSNKLHNTEPDSDTSLAARQPANRRKTRSKSTPTPHCNSDSETPIAPQEPSKQLASRLMGESNPSEATTSPGVKNKGGRPKKVKRGRKAQYTAEERKQRQQDSQRRYYEKNKAAKLDARRLYDQEHPEVHRKAQQRYSQQYPEVHREAQQRYVENNPEARQAQRETYRAAHPARDKIRHLSADMQRLVNRHGPMAFWTGELLDKIEPYRLKSQNINANDIFKCQYCNAPLFHEETHTGLWCCGKGAYKVMDFSPLNADFYTHPEFLDRPRAYNDMFALSAMNISGGYRHPNTGLSFLKIEGRIYHKIYSLEARGQHTNFDNVSQHVNGCKLWIDDGSERKALAEGRKLNPIIIDGARSYLLANNPSLTYFRLLSEEPAEDARLDFQVTSREADGPVLGDTNPGLEVHAVVSSGECLAGAPRTLTVWKKADRFPTKINIFDPLMEPFQYPLLYPTGTPGWTFTRKDKVGRKLSQLSYARCLLLSEPRFTQLGRLSQAWQVEMHTRIEEERLQYIARAQQKNNANALRVASVDELQTSINPPQQVMHDLNNDILAEVAQDEVIQGEGARAGKIYLPSTFTGGPRYMKQKYMNAMGLVSRKGGPTYFLTFTACGGWDEMKASSLHRQRCDPSTCARIFHIKLKELLRDIRSGALFGPKAYIIYVIEMQMRGLPHAHICIRTEDGGPTQARDIDKVIRADIPSRDEAGGRLRKLVLKHMIHGPCGKEGRTDLPCYDDKKDKCNKYFPKPASDTTHIDDKGFVHYRRNYNNTDERYYYGRPVSVHEGWVIPYNPALLLKYEAHINLEIASTRRVIKYIYKYMHKGASHKNVRILPLHEQQDEPEEYATKRMVGASDACWRMLGFHLTVSEPTVEMLPVHLEGAHNVVFRPGEEQQALAQTSKLLLYLNRPDDPVFENLTYQQFYENYIIHTSRPNRNPGKRVYDHASGKHYLTPRELGECVCRLYWVSPNRGELYYLRLLLSSFPCRGFADLKAKGGEGCESFQETARRLGLIDNEQEYAEALRQASEFMVGPSLRNFFVTLASIGAPARVLWDAFKPQLCEDLLEKHTESEIAYKYGLIHIDRCLRRNGSCLTAHGLPHVDDDTTELGRQYLAYGEESQRQIYEEWLPRLTEEQRAVLEHVKTLVDGNIPQDQPTGVFLDGPGGYGKTALLQTITAYLRSQHKIPLCVASSGIAALNMEGGSTAHSMFRLPLDLSDELAIWNISNGTQRAELIRSASLIIFDEAPMAHKGIFQMLDRSLKDLMGNEKFMGGKPFLASGDFRQIPPVAENARTPSDTVKVSLKSSYLWDKFKIFKLTIPQRTRGSDEYSNYLLKVGNGSLPEETFGEGRDAETLVPLTPLKHHSNLEDLINNIYPNEILGMPDTAAERAILSTLNVNVKAINNKVLNSLPNREYQLLSFDAVDQDGDDGFFIDQETLHTAQGKGVPDHVLNLKIGAVCLITRNLNIEQGLVNGTKCVVESISPQLIRVRLPNSNRSYGIPRILFKFPIVDGSPMTMVRRQFPLQLAYAMTFHKSQGQTIKTVGLDLRTDCFTHGQLYVGLSRVRSPDDITVLVPPDRVHNGIAYTKNIIYRALLNQDE</sequence>
<keyword evidence="1" id="KW-0234">DNA repair</keyword>
<feature type="domain" description="DNA helicase Pif1-like DEAD-box helicase" evidence="3">
    <location>
        <begin position="1399"/>
        <end position="1611"/>
    </location>
</feature>
<evidence type="ECO:0000313" key="7">
    <source>
        <dbReference type="RefSeq" id="XP_026292368.1"/>
    </source>
</evidence>
<dbReference type="Pfam" id="PF14214">
    <property type="entry name" value="Helitron_like_N"/>
    <property type="match status" value="1"/>
</dbReference>
<feature type="domain" description="Helitron helicase-like" evidence="4">
    <location>
        <begin position="760"/>
        <end position="947"/>
    </location>
</feature>
<dbReference type="PANTHER" id="PTHR10492:SF57">
    <property type="entry name" value="ATP-DEPENDENT DNA HELICASE"/>
    <property type="match status" value="1"/>
</dbReference>
<name>A0A6J1TGF1_FRAOC</name>
<keyword evidence="1" id="KW-0227">DNA damage</keyword>
<dbReference type="InterPro" id="IPR027417">
    <property type="entry name" value="P-loop_NTPase"/>
</dbReference>
<reference evidence="7" key="1">
    <citation type="submission" date="2025-08" db="UniProtKB">
        <authorList>
            <consortium name="RefSeq"/>
        </authorList>
    </citation>
    <scope>IDENTIFICATION</scope>
    <source>
        <tissue evidence="7">Whole organism</tissue>
    </source>
</reference>
<dbReference type="InterPro" id="IPR010285">
    <property type="entry name" value="DNA_helicase_pif1-like_DEAD"/>
</dbReference>
<dbReference type="InterPro" id="IPR025476">
    <property type="entry name" value="Helitron_helicase-like"/>
</dbReference>
<evidence type="ECO:0000256" key="2">
    <source>
        <dbReference type="SAM" id="MobiDB-lite"/>
    </source>
</evidence>
<comment type="similarity">
    <text evidence="1">Belongs to the helicase family.</text>
</comment>
<comment type="catalytic activity">
    <reaction evidence="1">
        <text>ATP + H2O = ADP + phosphate + H(+)</text>
        <dbReference type="Rhea" id="RHEA:13065"/>
        <dbReference type="ChEBI" id="CHEBI:15377"/>
        <dbReference type="ChEBI" id="CHEBI:15378"/>
        <dbReference type="ChEBI" id="CHEBI:30616"/>
        <dbReference type="ChEBI" id="CHEBI:43474"/>
        <dbReference type="ChEBI" id="CHEBI:456216"/>
        <dbReference type="EC" id="5.6.2.3"/>
    </reaction>
</comment>
<feature type="compositionally biased region" description="Basic residues" evidence="2">
    <location>
        <begin position="349"/>
        <end position="361"/>
    </location>
</feature>
<dbReference type="InterPro" id="IPR049163">
    <property type="entry name" value="Pif1-like_2B_dom"/>
</dbReference>
<dbReference type="RefSeq" id="XP_026292368.1">
    <property type="nucleotide sequence ID" value="XM_026436583.1"/>
</dbReference>
<dbReference type="GO" id="GO:0016787">
    <property type="term" value="F:hydrolase activity"/>
    <property type="evidence" value="ECO:0007669"/>
    <property type="project" value="UniProtKB-KW"/>
</dbReference>
<keyword evidence="1" id="KW-0378">Hydrolase</keyword>
<protein>
    <recommendedName>
        <fullName evidence="1">ATP-dependent DNA helicase</fullName>
        <ecNumber evidence="1">5.6.2.3</ecNumber>
    </recommendedName>
</protein>
<evidence type="ECO:0000256" key="1">
    <source>
        <dbReference type="RuleBase" id="RU363044"/>
    </source>
</evidence>
<proteinExistence type="inferred from homology"/>
<dbReference type="GeneID" id="113216764"/>
<dbReference type="SUPFAM" id="SSF52540">
    <property type="entry name" value="P-loop containing nucleoside triphosphate hydrolases"/>
    <property type="match status" value="2"/>
</dbReference>
<dbReference type="PANTHER" id="PTHR10492">
    <property type="match status" value="1"/>
</dbReference>
<feature type="region of interest" description="Disordered" evidence="2">
    <location>
        <begin position="243"/>
        <end position="380"/>
    </location>
</feature>
<feature type="compositionally biased region" description="Polar residues" evidence="2">
    <location>
        <begin position="303"/>
        <end position="315"/>
    </location>
</feature>
<evidence type="ECO:0000313" key="6">
    <source>
        <dbReference type="Proteomes" id="UP000504606"/>
    </source>
</evidence>
<dbReference type="Gene3D" id="3.40.50.300">
    <property type="entry name" value="P-loop containing nucleotide triphosphate hydrolases"/>
    <property type="match status" value="2"/>
</dbReference>